<feature type="transmembrane region" description="Helical" evidence="2">
    <location>
        <begin position="56"/>
        <end position="74"/>
    </location>
</feature>
<keyword evidence="4" id="KW-1185">Reference proteome</keyword>
<dbReference type="Proteomes" id="UP001281761">
    <property type="component" value="Unassembled WGS sequence"/>
</dbReference>
<accession>A0ABQ9XXL1</accession>
<evidence type="ECO:0000256" key="1">
    <source>
        <dbReference type="SAM" id="MobiDB-lite"/>
    </source>
</evidence>
<feature type="region of interest" description="Disordered" evidence="1">
    <location>
        <begin position="217"/>
        <end position="244"/>
    </location>
</feature>
<evidence type="ECO:0008006" key="5">
    <source>
        <dbReference type="Google" id="ProtNLM"/>
    </source>
</evidence>
<keyword evidence="2" id="KW-1133">Transmembrane helix</keyword>
<keyword evidence="2" id="KW-0472">Membrane</keyword>
<protein>
    <recommendedName>
        <fullName evidence="5">Transmembrane protein</fullName>
    </recommendedName>
</protein>
<evidence type="ECO:0000256" key="2">
    <source>
        <dbReference type="SAM" id="Phobius"/>
    </source>
</evidence>
<organism evidence="3 4">
    <name type="scientific">Blattamonas nauphoetae</name>
    <dbReference type="NCBI Taxonomy" id="2049346"/>
    <lineage>
        <taxon>Eukaryota</taxon>
        <taxon>Metamonada</taxon>
        <taxon>Preaxostyla</taxon>
        <taxon>Oxymonadida</taxon>
        <taxon>Blattamonas</taxon>
    </lineage>
</organism>
<proteinExistence type="predicted"/>
<reference evidence="3 4" key="1">
    <citation type="journal article" date="2022" name="bioRxiv">
        <title>Genomics of Preaxostyla Flagellates Illuminates Evolutionary Transitions and the Path Towards Mitochondrial Loss.</title>
        <authorList>
            <person name="Novak L.V.F."/>
            <person name="Treitli S.C."/>
            <person name="Pyrih J."/>
            <person name="Halakuc P."/>
            <person name="Pipaliya S.V."/>
            <person name="Vacek V."/>
            <person name="Brzon O."/>
            <person name="Soukal P."/>
            <person name="Eme L."/>
            <person name="Dacks J.B."/>
            <person name="Karnkowska A."/>
            <person name="Elias M."/>
            <person name="Hampl V."/>
        </authorList>
    </citation>
    <scope>NUCLEOTIDE SEQUENCE [LARGE SCALE GENOMIC DNA]</scope>
    <source>
        <strain evidence="3">NAU3</strain>
        <tissue evidence="3">Gut</tissue>
    </source>
</reference>
<comment type="caution">
    <text evidence="3">The sequence shown here is derived from an EMBL/GenBank/DDBJ whole genome shotgun (WGS) entry which is preliminary data.</text>
</comment>
<name>A0ABQ9XXL1_9EUKA</name>
<sequence>MTNQGSSDGPPLYRPSNPLSIIARPSCTLPLITFAMALCFICISIILFVFDIQTVPYFLAFMSVPVLFCAILFTRQVVHVEFNLNSDHNRFYVKKTPICLARFFCRKPKYMDGRVSDIHDILGMFGEYRSVEPGGRFDEQGNYVPREPDDKKAKKVSLMVQLRNGLMIDTSGRFKTSEAAEAAAYVETFKKWRRNFLVARADQVVVSEYEINADAYRPVGSEDGDSPAPLPTASPMNRDPTPSPRFAHQYNTWQYYTGNKNDTDLHYVPAPPLTLPSAPVDERIVRVN</sequence>
<gene>
    <name evidence="3" type="ORF">BLNAU_8758</name>
</gene>
<evidence type="ECO:0000313" key="4">
    <source>
        <dbReference type="Proteomes" id="UP001281761"/>
    </source>
</evidence>
<keyword evidence="2" id="KW-0812">Transmembrane</keyword>
<dbReference type="EMBL" id="JARBJD010000058">
    <property type="protein sequence ID" value="KAK2956194.1"/>
    <property type="molecule type" value="Genomic_DNA"/>
</dbReference>
<feature type="transmembrane region" description="Helical" evidence="2">
    <location>
        <begin position="29"/>
        <end position="50"/>
    </location>
</feature>
<evidence type="ECO:0000313" key="3">
    <source>
        <dbReference type="EMBL" id="KAK2956194.1"/>
    </source>
</evidence>